<gene>
    <name evidence="2" type="ORF">DPX16_10409</name>
</gene>
<reference evidence="2 3" key="1">
    <citation type="submission" date="2018-10" db="EMBL/GenBank/DDBJ databases">
        <title>Genome assembly for a Yunnan-Guizhou Plateau 3E fish, Anabarilius grahami (Regan), and its evolutionary and genetic applications.</title>
        <authorList>
            <person name="Jiang W."/>
        </authorList>
    </citation>
    <scope>NUCLEOTIDE SEQUENCE [LARGE SCALE GENOMIC DNA]</scope>
    <source>
        <strain evidence="2">AG-KIZ</strain>
        <tissue evidence="2">Muscle</tissue>
    </source>
</reference>
<dbReference type="EMBL" id="RJVU01052005">
    <property type="protein sequence ID" value="ROL41257.1"/>
    <property type="molecule type" value="Genomic_DNA"/>
</dbReference>
<name>A0A3N0Y526_ANAGA</name>
<keyword evidence="3" id="KW-1185">Reference proteome</keyword>
<proteinExistence type="predicted"/>
<dbReference type="Proteomes" id="UP000281406">
    <property type="component" value="Unassembled WGS sequence"/>
</dbReference>
<sequence>MLEDFDIREEELEFVAQPYLFKPREASKLTILLHPASYIASGVTHLAQVDLRTINMSWESRFLWMPSRHSSRLQRQMTRPTEVNAREAANMDRQTGRLGGGGNNVEDLRTFGFSHYG</sequence>
<dbReference type="AlphaFoldDB" id="A0A3N0Y526"/>
<evidence type="ECO:0000313" key="2">
    <source>
        <dbReference type="EMBL" id="ROL41257.1"/>
    </source>
</evidence>
<evidence type="ECO:0000256" key="1">
    <source>
        <dbReference type="SAM" id="MobiDB-lite"/>
    </source>
</evidence>
<comment type="caution">
    <text evidence="2">The sequence shown here is derived from an EMBL/GenBank/DDBJ whole genome shotgun (WGS) entry which is preliminary data.</text>
</comment>
<protein>
    <submittedName>
        <fullName evidence="2">Uncharacterized protein</fullName>
    </submittedName>
</protein>
<organism evidence="2 3">
    <name type="scientific">Anabarilius grahami</name>
    <name type="common">Kanglang fish</name>
    <name type="synonym">Barilius grahami</name>
    <dbReference type="NCBI Taxonomy" id="495550"/>
    <lineage>
        <taxon>Eukaryota</taxon>
        <taxon>Metazoa</taxon>
        <taxon>Chordata</taxon>
        <taxon>Craniata</taxon>
        <taxon>Vertebrata</taxon>
        <taxon>Euteleostomi</taxon>
        <taxon>Actinopterygii</taxon>
        <taxon>Neopterygii</taxon>
        <taxon>Teleostei</taxon>
        <taxon>Ostariophysi</taxon>
        <taxon>Cypriniformes</taxon>
        <taxon>Xenocyprididae</taxon>
        <taxon>Xenocypridinae</taxon>
        <taxon>Xenocypridinae incertae sedis</taxon>
        <taxon>Anabarilius</taxon>
    </lineage>
</organism>
<evidence type="ECO:0000313" key="3">
    <source>
        <dbReference type="Proteomes" id="UP000281406"/>
    </source>
</evidence>
<feature type="region of interest" description="Disordered" evidence="1">
    <location>
        <begin position="73"/>
        <end position="103"/>
    </location>
</feature>
<accession>A0A3N0Y526</accession>